<dbReference type="PANTHER" id="PTHR43535">
    <property type="entry name" value="PHOSPHATIDATE CYTIDYLYLTRANSFERASE"/>
    <property type="match status" value="1"/>
</dbReference>
<feature type="transmembrane region" description="Helical" evidence="8">
    <location>
        <begin position="140"/>
        <end position="166"/>
    </location>
</feature>
<dbReference type="PANTHER" id="PTHR43535:SF1">
    <property type="entry name" value="PHOSPHATIDATE CYTIDYLYLTRANSFERASE"/>
    <property type="match status" value="1"/>
</dbReference>
<evidence type="ECO:0000256" key="2">
    <source>
        <dbReference type="ARBA" id="ARBA00010185"/>
    </source>
</evidence>
<keyword evidence="10" id="KW-1185">Reference proteome</keyword>
<organism evidence="9 10">
    <name type="scientific">Flavobacterium artemisiae</name>
    <dbReference type="NCBI Taxonomy" id="2126556"/>
    <lineage>
        <taxon>Bacteria</taxon>
        <taxon>Pseudomonadati</taxon>
        <taxon>Bacteroidota</taxon>
        <taxon>Flavobacteriia</taxon>
        <taxon>Flavobacteriales</taxon>
        <taxon>Flavobacteriaceae</taxon>
        <taxon>Flavobacterium</taxon>
    </lineage>
</organism>
<feature type="transmembrane region" description="Helical" evidence="8">
    <location>
        <begin position="187"/>
        <end position="207"/>
    </location>
</feature>
<comment type="catalytic activity">
    <reaction evidence="7">
        <text>a 1,2-diacyl-sn-glycero-3-phosphate + CTP + H(+) = a CDP-1,2-diacyl-sn-glycerol + diphosphate</text>
        <dbReference type="Rhea" id="RHEA:16229"/>
        <dbReference type="ChEBI" id="CHEBI:15378"/>
        <dbReference type="ChEBI" id="CHEBI:33019"/>
        <dbReference type="ChEBI" id="CHEBI:37563"/>
        <dbReference type="ChEBI" id="CHEBI:58332"/>
        <dbReference type="ChEBI" id="CHEBI:58608"/>
        <dbReference type="EC" id="2.7.7.41"/>
    </reaction>
</comment>
<accession>A0ABW4H8N7</accession>
<evidence type="ECO:0000313" key="9">
    <source>
        <dbReference type="EMBL" id="MFD1601769.1"/>
    </source>
</evidence>
<proteinExistence type="inferred from homology"/>
<dbReference type="GO" id="GO:0004605">
    <property type="term" value="F:phosphatidate cytidylyltransferase activity"/>
    <property type="evidence" value="ECO:0007669"/>
    <property type="project" value="UniProtKB-EC"/>
</dbReference>
<sequence length="278" mass="31443">MSKKDLSTNKYADVPLRVRSWIVIIIIFTTATLHPTLMYAFICFLSFWGMKEFLSLYNLYTKITAAVLFLFLIPEYFLLFTQNYSYFIIYTSLFAVVITPLIFFINKTPFKKSLIVFIGIFLCGFSVGHLGFIYNFNFPYANIIGIQLLILLVIPTELNDVFQYLTGKAFGKIKITPNISPNKTLEGFLGGLLLTTLLCNLLGLFLLPNKNFLLNSVIGILIGVLGFLGDIFMSYIKRDAGVKDTGNLIPGHGGLLDRIDSLMFITPIYFGLLTYLFL</sequence>
<keyword evidence="3 7" id="KW-0808">Transferase</keyword>
<comment type="subcellular location">
    <subcellularLocation>
        <location evidence="1">Membrane</location>
        <topology evidence="1">Multi-pass membrane protein</topology>
    </subcellularLocation>
</comment>
<dbReference type="Pfam" id="PF01148">
    <property type="entry name" value="CTP_transf_1"/>
    <property type="match status" value="1"/>
</dbReference>
<dbReference type="Proteomes" id="UP001597138">
    <property type="component" value="Unassembled WGS sequence"/>
</dbReference>
<feature type="transmembrane region" description="Helical" evidence="8">
    <location>
        <begin position="84"/>
        <end position="105"/>
    </location>
</feature>
<evidence type="ECO:0000256" key="6">
    <source>
        <dbReference type="ARBA" id="ARBA00023136"/>
    </source>
</evidence>
<feature type="transmembrane region" description="Helical" evidence="8">
    <location>
        <begin position="59"/>
        <end position="78"/>
    </location>
</feature>
<evidence type="ECO:0000256" key="1">
    <source>
        <dbReference type="ARBA" id="ARBA00004141"/>
    </source>
</evidence>
<evidence type="ECO:0000256" key="8">
    <source>
        <dbReference type="SAM" id="Phobius"/>
    </source>
</evidence>
<keyword evidence="4 7" id="KW-0812">Transmembrane</keyword>
<evidence type="ECO:0000256" key="5">
    <source>
        <dbReference type="ARBA" id="ARBA00022989"/>
    </source>
</evidence>
<feature type="transmembrane region" description="Helical" evidence="8">
    <location>
        <begin position="255"/>
        <end position="277"/>
    </location>
</feature>
<comment type="similarity">
    <text evidence="2 7">Belongs to the CDS family.</text>
</comment>
<evidence type="ECO:0000313" key="10">
    <source>
        <dbReference type="Proteomes" id="UP001597138"/>
    </source>
</evidence>
<comment type="caution">
    <text evidence="9">The sequence shown here is derived from an EMBL/GenBank/DDBJ whole genome shotgun (WGS) entry which is preliminary data.</text>
</comment>
<keyword evidence="5 8" id="KW-1133">Transmembrane helix</keyword>
<name>A0ABW4H8N7_9FLAO</name>
<comment type="pathway">
    <text evidence="7">Phospholipid metabolism; CDP-diacylglycerol biosynthesis; CDP-diacylglycerol from sn-glycerol 3-phosphate: step 3/3.</text>
</comment>
<dbReference type="EC" id="2.7.7.41" evidence="7"/>
<evidence type="ECO:0000256" key="7">
    <source>
        <dbReference type="RuleBase" id="RU003938"/>
    </source>
</evidence>
<feature type="transmembrane region" description="Helical" evidence="8">
    <location>
        <begin position="114"/>
        <end position="134"/>
    </location>
</feature>
<dbReference type="InterPro" id="IPR000374">
    <property type="entry name" value="PC_trans"/>
</dbReference>
<dbReference type="RefSeq" id="WP_379816202.1">
    <property type="nucleotide sequence ID" value="NZ_JBHUDZ010000002.1"/>
</dbReference>
<dbReference type="EMBL" id="JBHUDZ010000002">
    <property type="protein sequence ID" value="MFD1601769.1"/>
    <property type="molecule type" value="Genomic_DNA"/>
</dbReference>
<gene>
    <name evidence="9" type="ORF">ACFSC2_03345</name>
</gene>
<evidence type="ECO:0000256" key="4">
    <source>
        <dbReference type="ARBA" id="ARBA00022692"/>
    </source>
</evidence>
<keyword evidence="7 9" id="KW-0548">Nucleotidyltransferase</keyword>
<keyword evidence="6 8" id="KW-0472">Membrane</keyword>
<feature type="transmembrane region" description="Helical" evidence="8">
    <location>
        <begin position="213"/>
        <end position="235"/>
    </location>
</feature>
<protein>
    <recommendedName>
        <fullName evidence="7">Phosphatidate cytidylyltransferase</fullName>
        <ecNumber evidence="7">2.7.7.41</ecNumber>
    </recommendedName>
</protein>
<reference evidence="10" key="1">
    <citation type="journal article" date="2019" name="Int. J. Syst. Evol. Microbiol.">
        <title>The Global Catalogue of Microorganisms (GCM) 10K type strain sequencing project: providing services to taxonomists for standard genome sequencing and annotation.</title>
        <authorList>
            <consortium name="The Broad Institute Genomics Platform"/>
            <consortium name="The Broad Institute Genome Sequencing Center for Infectious Disease"/>
            <person name="Wu L."/>
            <person name="Ma J."/>
        </authorList>
    </citation>
    <scope>NUCLEOTIDE SEQUENCE [LARGE SCALE GENOMIC DNA]</scope>
    <source>
        <strain evidence="10">CCUG 70865</strain>
    </source>
</reference>
<dbReference type="PROSITE" id="PS01315">
    <property type="entry name" value="CDS"/>
    <property type="match status" value="1"/>
</dbReference>
<feature type="transmembrane region" description="Helical" evidence="8">
    <location>
        <begin position="20"/>
        <end position="47"/>
    </location>
</feature>
<evidence type="ECO:0000256" key="3">
    <source>
        <dbReference type="ARBA" id="ARBA00022679"/>
    </source>
</evidence>